<dbReference type="GO" id="GO:1900079">
    <property type="term" value="P:regulation of arginine biosynthetic process"/>
    <property type="evidence" value="ECO:0007669"/>
    <property type="project" value="UniProtKB-UniRule"/>
</dbReference>
<dbReference type="GO" id="GO:0051259">
    <property type="term" value="P:protein complex oligomerization"/>
    <property type="evidence" value="ECO:0007669"/>
    <property type="project" value="InterPro"/>
</dbReference>
<dbReference type="GO" id="GO:0003677">
    <property type="term" value="F:DNA binding"/>
    <property type="evidence" value="ECO:0007669"/>
    <property type="project" value="UniProtKB-KW"/>
</dbReference>
<dbReference type="PANTHER" id="PTHR34471:SF1">
    <property type="entry name" value="ARGININE REPRESSOR"/>
    <property type="match status" value="1"/>
</dbReference>
<name>A0A926IAI3_9FIRM</name>
<dbReference type="PRINTS" id="PR01467">
    <property type="entry name" value="ARGREPRESSOR"/>
</dbReference>
<dbReference type="GO" id="GO:0034618">
    <property type="term" value="F:arginine binding"/>
    <property type="evidence" value="ECO:0007669"/>
    <property type="project" value="InterPro"/>
</dbReference>
<keyword evidence="11" id="KW-1185">Reference proteome</keyword>
<dbReference type="HAMAP" id="MF_00173">
    <property type="entry name" value="Arg_repressor"/>
    <property type="match status" value="1"/>
</dbReference>
<dbReference type="Proteomes" id="UP000610862">
    <property type="component" value="Unassembled WGS sequence"/>
</dbReference>
<gene>
    <name evidence="7" type="primary">argR</name>
    <name evidence="10" type="ORF">H8692_10360</name>
</gene>
<dbReference type="GO" id="GO:0006526">
    <property type="term" value="P:L-arginine biosynthetic process"/>
    <property type="evidence" value="ECO:0007669"/>
    <property type="project" value="UniProtKB-KW"/>
</dbReference>
<feature type="domain" description="Arginine repressor C-terminal" evidence="9">
    <location>
        <begin position="79"/>
        <end position="145"/>
    </location>
</feature>
<keyword evidence="6 7" id="KW-0804">Transcription</keyword>
<comment type="function">
    <text evidence="7">Regulates arginine biosynthesis genes.</text>
</comment>
<reference evidence="10" key="1">
    <citation type="submission" date="2020-08" db="EMBL/GenBank/DDBJ databases">
        <title>Genome public.</title>
        <authorList>
            <person name="Liu C."/>
            <person name="Sun Q."/>
        </authorList>
    </citation>
    <scope>NUCLEOTIDE SEQUENCE</scope>
    <source>
        <strain evidence="10">NSJ-24</strain>
    </source>
</reference>
<dbReference type="SUPFAM" id="SSF46785">
    <property type="entry name" value="Winged helix' DNA-binding domain"/>
    <property type="match status" value="1"/>
</dbReference>
<dbReference type="Gene3D" id="3.30.1360.40">
    <property type="match status" value="1"/>
</dbReference>
<keyword evidence="7" id="KW-0055">Arginine biosynthesis</keyword>
<evidence type="ECO:0000256" key="6">
    <source>
        <dbReference type="ARBA" id="ARBA00023163"/>
    </source>
</evidence>
<keyword evidence="3 7" id="KW-0963">Cytoplasm</keyword>
<dbReference type="EMBL" id="JACRTA010000003">
    <property type="protein sequence ID" value="MBC8569160.1"/>
    <property type="molecule type" value="Genomic_DNA"/>
</dbReference>
<feature type="domain" description="Arginine repressor DNA-binding" evidence="8">
    <location>
        <begin position="4"/>
        <end position="65"/>
    </location>
</feature>
<keyword evidence="7" id="KW-0678">Repressor</keyword>
<dbReference type="PANTHER" id="PTHR34471">
    <property type="entry name" value="ARGININE REPRESSOR"/>
    <property type="match status" value="1"/>
</dbReference>
<dbReference type="InterPro" id="IPR036251">
    <property type="entry name" value="Arg_repress_C_sf"/>
</dbReference>
<dbReference type="InterPro" id="IPR020900">
    <property type="entry name" value="Arg_repress_DNA-bd"/>
</dbReference>
<proteinExistence type="inferred from homology"/>
<comment type="similarity">
    <text evidence="2 7">Belongs to the ArgR family.</text>
</comment>
<evidence type="ECO:0000256" key="3">
    <source>
        <dbReference type="ARBA" id="ARBA00022490"/>
    </source>
</evidence>
<evidence type="ECO:0000256" key="5">
    <source>
        <dbReference type="ARBA" id="ARBA00023125"/>
    </source>
</evidence>
<dbReference type="GO" id="GO:0005737">
    <property type="term" value="C:cytoplasm"/>
    <property type="evidence" value="ECO:0007669"/>
    <property type="project" value="UniProtKB-SubCell"/>
</dbReference>
<dbReference type="Gene3D" id="1.10.10.10">
    <property type="entry name" value="Winged helix-like DNA-binding domain superfamily/Winged helix DNA-binding domain"/>
    <property type="match status" value="1"/>
</dbReference>
<dbReference type="SUPFAM" id="SSF55252">
    <property type="entry name" value="C-terminal domain of arginine repressor"/>
    <property type="match status" value="1"/>
</dbReference>
<dbReference type="InterPro" id="IPR036388">
    <property type="entry name" value="WH-like_DNA-bd_sf"/>
</dbReference>
<dbReference type="InterPro" id="IPR020899">
    <property type="entry name" value="Arg_repress_C"/>
</dbReference>
<protein>
    <recommendedName>
        <fullName evidence="7">Arginine repressor</fullName>
    </recommendedName>
</protein>
<evidence type="ECO:0000313" key="11">
    <source>
        <dbReference type="Proteomes" id="UP000610862"/>
    </source>
</evidence>
<dbReference type="Pfam" id="PF02863">
    <property type="entry name" value="Arg_repressor_C"/>
    <property type="match status" value="1"/>
</dbReference>
<keyword evidence="7" id="KW-0028">Amino-acid biosynthesis</keyword>
<comment type="pathway">
    <text evidence="7">Amino-acid biosynthesis; L-arginine biosynthesis [regulation].</text>
</comment>
<dbReference type="InterPro" id="IPR001669">
    <property type="entry name" value="Arg_repress"/>
</dbReference>
<evidence type="ECO:0000259" key="8">
    <source>
        <dbReference type="Pfam" id="PF01316"/>
    </source>
</evidence>
<keyword evidence="5 7" id="KW-0238">DNA-binding</keyword>
<dbReference type="RefSeq" id="WP_177270098.1">
    <property type="nucleotide sequence ID" value="NZ_JACRTA010000003.1"/>
</dbReference>
<keyword evidence="4 7" id="KW-0805">Transcription regulation</keyword>
<dbReference type="Pfam" id="PF01316">
    <property type="entry name" value="Arg_repressor"/>
    <property type="match status" value="1"/>
</dbReference>
<accession>A0A926IAI3</accession>
<dbReference type="AlphaFoldDB" id="A0A926IAI3"/>
<evidence type="ECO:0000256" key="7">
    <source>
        <dbReference type="HAMAP-Rule" id="MF_00173"/>
    </source>
</evidence>
<dbReference type="GO" id="GO:0003700">
    <property type="term" value="F:DNA-binding transcription factor activity"/>
    <property type="evidence" value="ECO:0007669"/>
    <property type="project" value="UniProtKB-UniRule"/>
</dbReference>
<evidence type="ECO:0000256" key="1">
    <source>
        <dbReference type="ARBA" id="ARBA00004496"/>
    </source>
</evidence>
<dbReference type="InterPro" id="IPR036390">
    <property type="entry name" value="WH_DNA-bd_sf"/>
</dbReference>
<evidence type="ECO:0000256" key="4">
    <source>
        <dbReference type="ARBA" id="ARBA00023015"/>
    </source>
</evidence>
<sequence length="150" mass="16527">MRISRQNKILELIETYEIETQDKLVSMLRDFGYEVTQATISRDIKELQLVKTLSSTGKYKYAQPSQADGPMSDRFSNIFRETVKSTAHSGNIVLLKTLSGCASAAAEALDSIGLPNVIGSVAGDNTIMFVIDDPENAPKVVEILENMLKK</sequence>
<organism evidence="10 11">
    <name type="scientific">Lentihominibacter hominis</name>
    <dbReference type="NCBI Taxonomy" id="2763645"/>
    <lineage>
        <taxon>Bacteria</taxon>
        <taxon>Bacillati</taxon>
        <taxon>Bacillota</taxon>
        <taxon>Clostridia</taxon>
        <taxon>Peptostreptococcales</taxon>
        <taxon>Anaerovoracaceae</taxon>
        <taxon>Lentihominibacter</taxon>
    </lineage>
</organism>
<comment type="subcellular location">
    <subcellularLocation>
        <location evidence="1 7">Cytoplasm</location>
    </subcellularLocation>
</comment>
<evidence type="ECO:0000259" key="9">
    <source>
        <dbReference type="Pfam" id="PF02863"/>
    </source>
</evidence>
<comment type="caution">
    <text evidence="10">The sequence shown here is derived from an EMBL/GenBank/DDBJ whole genome shotgun (WGS) entry which is preliminary data.</text>
</comment>
<evidence type="ECO:0000256" key="2">
    <source>
        <dbReference type="ARBA" id="ARBA00008316"/>
    </source>
</evidence>
<evidence type="ECO:0000313" key="10">
    <source>
        <dbReference type="EMBL" id="MBC8569160.1"/>
    </source>
</evidence>